<feature type="region of interest" description="Disordered" evidence="1">
    <location>
        <begin position="143"/>
        <end position="208"/>
    </location>
</feature>
<name>A0A9P6KIV4_9FUNG</name>
<keyword evidence="2" id="KW-0812">Transmembrane</keyword>
<gene>
    <name evidence="3" type="ORF">BGW38_001557</name>
</gene>
<protein>
    <submittedName>
        <fullName evidence="3">Uncharacterized protein</fullName>
    </submittedName>
</protein>
<evidence type="ECO:0000313" key="3">
    <source>
        <dbReference type="EMBL" id="KAF9586586.1"/>
    </source>
</evidence>
<evidence type="ECO:0000256" key="2">
    <source>
        <dbReference type="SAM" id="Phobius"/>
    </source>
</evidence>
<accession>A0A9P6KIV4</accession>
<sequence>MAEGLFIALGIFALLLALKIIIVIIILRGNHKNKDTPHEDDPQLHNMDLAQMPLPDHSQEQTFARGLDVCIAMDEITSCRERSPITIAIQDEHMKVRRSGHSQDVTSVVPRPSTESFAGVGSPVQIIPFEPNTDRHLLVPMPLTMPSPSPKMSAFEPSLQPSPEPSRAPSPLGSMVDEAIETDETKSDMLSTKPLEPAEAQPRRSVTI</sequence>
<keyword evidence="2" id="KW-1133">Transmembrane helix</keyword>
<evidence type="ECO:0000256" key="1">
    <source>
        <dbReference type="SAM" id="MobiDB-lite"/>
    </source>
</evidence>
<dbReference type="EMBL" id="JAABOA010000015">
    <property type="protein sequence ID" value="KAF9586586.1"/>
    <property type="molecule type" value="Genomic_DNA"/>
</dbReference>
<dbReference type="AlphaFoldDB" id="A0A9P6KIV4"/>
<dbReference type="Proteomes" id="UP000780801">
    <property type="component" value="Unassembled WGS sequence"/>
</dbReference>
<evidence type="ECO:0000313" key="4">
    <source>
        <dbReference type="Proteomes" id="UP000780801"/>
    </source>
</evidence>
<organism evidence="3 4">
    <name type="scientific">Lunasporangiospora selenospora</name>
    <dbReference type="NCBI Taxonomy" id="979761"/>
    <lineage>
        <taxon>Eukaryota</taxon>
        <taxon>Fungi</taxon>
        <taxon>Fungi incertae sedis</taxon>
        <taxon>Mucoromycota</taxon>
        <taxon>Mortierellomycotina</taxon>
        <taxon>Mortierellomycetes</taxon>
        <taxon>Mortierellales</taxon>
        <taxon>Mortierellaceae</taxon>
        <taxon>Lunasporangiospora</taxon>
    </lineage>
</organism>
<feature type="transmembrane region" description="Helical" evidence="2">
    <location>
        <begin position="6"/>
        <end position="27"/>
    </location>
</feature>
<reference evidence="3" key="1">
    <citation type="journal article" date="2020" name="Fungal Divers.">
        <title>Resolving the Mortierellaceae phylogeny through synthesis of multi-gene phylogenetics and phylogenomics.</title>
        <authorList>
            <person name="Vandepol N."/>
            <person name="Liber J."/>
            <person name="Desiro A."/>
            <person name="Na H."/>
            <person name="Kennedy M."/>
            <person name="Barry K."/>
            <person name="Grigoriev I.V."/>
            <person name="Miller A.N."/>
            <person name="O'Donnell K."/>
            <person name="Stajich J.E."/>
            <person name="Bonito G."/>
        </authorList>
    </citation>
    <scope>NUCLEOTIDE SEQUENCE</scope>
    <source>
        <strain evidence="3">KOD1015</strain>
    </source>
</reference>
<keyword evidence="4" id="KW-1185">Reference proteome</keyword>
<keyword evidence="2" id="KW-0472">Membrane</keyword>
<feature type="region of interest" description="Disordered" evidence="1">
    <location>
        <begin position="97"/>
        <end position="116"/>
    </location>
</feature>
<proteinExistence type="predicted"/>
<comment type="caution">
    <text evidence="3">The sequence shown here is derived from an EMBL/GenBank/DDBJ whole genome shotgun (WGS) entry which is preliminary data.</text>
</comment>